<dbReference type="PROSITE" id="PS51257">
    <property type="entry name" value="PROKAR_LIPOPROTEIN"/>
    <property type="match status" value="1"/>
</dbReference>
<gene>
    <name evidence="1" type="ORF">SAMN05660862_0394</name>
</gene>
<keyword evidence="2" id="KW-1185">Reference proteome</keyword>
<proteinExistence type="predicted"/>
<name>A0A1X7I3C2_9SPHI</name>
<dbReference type="Proteomes" id="UP000192980">
    <property type="component" value="Unassembled WGS sequence"/>
</dbReference>
<evidence type="ECO:0000313" key="1">
    <source>
        <dbReference type="EMBL" id="SMG08654.1"/>
    </source>
</evidence>
<dbReference type="STRING" id="561061.SAMN05660862_0394"/>
<accession>A0A1X7I3C2</accession>
<evidence type="ECO:0000313" key="2">
    <source>
        <dbReference type="Proteomes" id="UP000192980"/>
    </source>
</evidence>
<dbReference type="InterPro" id="IPR011990">
    <property type="entry name" value="TPR-like_helical_dom_sf"/>
</dbReference>
<protein>
    <submittedName>
        <fullName evidence="1">Starch-binding associating with outer membrane</fullName>
    </submittedName>
</protein>
<dbReference type="EMBL" id="FXAU01000001">
    <property type="protein sequence ID" value="SMG08654.1"/>
    <property type="molecule type" value="Genomic_DNA"/>
</dbReference>
<dbReference type="AlphaFoldDB" id="A0A1X7I3C2"/>
<dbReference type="InterPro" id="IPR041662">
    <property type="entry name" value="SusD-like_2"/>
</dbReference>
<organism evidence="1 2">
    <name type="scientific">Sphingobacterium psychroaquaticum</name>
    <dbReference type="NCBI Taxonomy" id="561061"/>
    <lineage>
        <taxon>Bacteria</taxon>
        <taxon>Pseudomonadati</taxon>
        <taxon>Bacteroidota</taxon>
        <taxon>Sphingobacteriia</taxon>
        <taxon>Sphingobacteriales</taxon>
        <taxon>Sphingobacteriaceae</taxon>
        <taxon>Sphingobacterium</taxon>
    </lineage>
</organism>
<dbReference type="OrthoDB" id="9766256at2"/>
<sequence length="497" mass="56299">MRKNITLKIGIGALAGLLLTTSCTKDFIEKNTNPNENNFASPESLFAPALLSIVNNNLNRGFRINGELAQVSVTNSDSREIHRYEIRNSESNSSWQNWYVQLTNIRNVYTSAEETKQEGYETWQGMSLIIDAYVGSLLTDVYGDVPYSEANQGREGEVSPKFDRQQDVYKQLFEKLEKANELLKLNKVIPARAFNDDPIYPFSYSNGGTRTSAEHWRRFGNSLYLRLLLRTSGKSELGSVAKIKEIVETNSANYPIFENNNDNANFNFTNVVPFVTEFYNYRDLDFNGDKGYSEFFINTLLDLKDSRITKWATEATLGVYSGIQSGYKQGNVPELGSRMLLSLKTERLLGNIMNYSELQFILAEAAAKGYITGNVTDFYNRGIAASFQSWKAPLTADYFAQPIVKLAATDNLDTKMEKIHTQRYFAMLFTDFQQWTEIRRTGYPKLFVGPGVGNDGIYPTRLPFPASTISYNRTNYLEAVANMGGADDSKTKVWWNN</sequence>
<dbReference type="Gene3D" id="1.25.40.390">
    <property type="match status" value="1"/>
</dbReference>
<dbReference type="Pfam" id="PF12771">
    <property type="entry name" value="SusD-like_2"/>
    <property type="match status" value="1"/>
</dbReference>
<dbReference type="RefSeq" id="WP_085471278.1">
    <property type="nucleotide sequence ID" value="NZ_FXAU01000001.1"/>
</dbReference>
<reference evidence="1 2" key="1">
    <citation type="submission" date="2017-04" db="EMBL/GenBank/DDBJ databases">
        <authorList>
            <person name="Afonso C.L."/>
            <person name="Miller P.J."/>
            <person name="Scott M.A."/>
            <person name="Spackman E."/>
            <person name="Goraichik I."/>
            <person name="Dimitrov K.M."/>
            <person name="Suarez D.L."/>
            <person name="Swayne D.E."/>
        </authorList>
    </citation>
    <scope>NUCLEOTIDE SEQUENCE [LARGE SCALE GENOMIC DNA]</scope>
    <source>
        <strain evidence="1 2">DSM 22418</strain>
    </source>
</reference>
<dbReference type="SUPFAM" id="SSF48452">
    <property type="entry name" value="TPR-like"/>
    <property type="match status" value="1"/>
</dbReference>